<evidence type="ECO:0000313" key="1">
    <source>
        <dbReference type="EMBL" id="OEJ77065.1"/>
    </source>
</evidence>
<dbReference type="RefSeq" id="WP_069965305.1">
    <property type="nucleotide sequence ID" value="NZ_CM124774.1"/>
</dbReference>
<protein>
    <submittedName>
        <fullName evidence="1">Transcription factor RcaD</fullName>
    </submittedName>
</protein>
<comment type="caution">
    <text evidence="1">The sequence shown here is derived from an EMBL/GenBank/DDBJ whole genome shotgun (WGS) entry which is preliminary data.</text>
</comment>
<organism evidence="1">
    <name type="scientific">Desertifilum tharense IPPAS B-1220</name>
    <dbReference type="NCBI Taxonomy" id="1781255"/>
    <lineage>
        <taxon>Bacteria</taxon>
        <taxon>Bacillati</taxon>
        <taxon>Cyanobacteriota</taxon>
        <taxon>Cyanophyceae</taxon>
        <taxon>Desertifilales</taxon>
        <taxon>Desertifilaceae</taxon>
        <taxon>Desertifilum</taxon>
    </lineage>
</organism>
<dbReference type="EMBL" id="MJGC01000016">
    <property type="protein sequence ID" value="OEJ77065.1"/>
    <property type="molecule type" value="Genomic_DNA"/>
</dbReference>
<dbReference type="AlphaFoldDB" id="A0A1E5QQV8"/>
<proteinExistence type="predicted"/>
<name>A0A1E5QQV8_9CYAN</name>
<reference evidence="1" key="1">
    <citation type="submission" date="2016-09" db="EMBL/GenBank/DDBJ databases">
        <title>Draft genome of thermotolerant cyanobacterium Desertifilum sp. strain IPPAS B-1220.</title>
        <authorList>
            <person name="Sinetova M.A."/>
            <person name="Bolakhan K."/>
            <person name="Zayadan B.K."/>
            <person name="Mironov K.S."/>
            <person name="Ustinova V."/>
            <person name="Kupriyanova E.V."/>
            <person name="Sidorov R.A."/>
            <person name="Skrypnik A.N."/>
            <person name="Gogoleva N.E."/>
            <person name="Gogolev Y.V."/>
            <person name="Los D.A."/>
        </authorList>
    </citation>
    <scope>NUCLEOTIDE SEQUENCE [LARGE SCALE GENOMIC DNA]</scope>
    <source>
        <strain evidence="1">IPPAS B-1220</strain>
    </source>
</reference>
<dbReference type="OrthoDB" id="423570at2"/>
<dbReference type="STRING" id="1781255.BH720_01140"/>
<sequence length="272" mass="30925">MNTQEIKFLLKLLGFPEYRALLKEFDSFKRDRNKICQSLNNSGWLDYSREIASVKLLPPGRALLKLEPGQSPLTPNELKVVEQLAKASARVKPSQIKQPKAVERDAILQRFQERGLIDVETQVKVQKAEVWITPEGLDYLRDEFIPQAGNNPAISLTLLGNYLRFLRKSTRATPPTPVSGSLPSDEDILQTIQNLDRTLGTGNYLPIFHLRQKLQPPLSREELDQALYRLEKNDQIELSSLVEASRYSQEQIQAGISQRTGCPLFFIQVVND</sequence>
<accession>A0A1E5QQV8</accession>
<gene>
    <name evidence="1" type="ORF">BH720_01140</name>
</gene>